<name>A0A811MAT9_9POAL</name>
<dbReference type="Gene3D" id="1.10.630.10">
    <property type="entry name" value="Cytochrome P450"/>
    <property type="match status" value="1"/>
</dbReference>
<comment type="similarity">
    <text evidence="2 9">Belongs to the cytochrome P450 family.</text>
</comment>
<keyword evidence="3 8" id="KW-0349">Heme</keyword>
<evidence type="ECO:0000256" key="6">
    <source>
        <dbReference type="ARBA" id="ARBA00023004"/>
    </source>
</evidence>
<dbReference type="CDD" id="cd11072">
    <property type="entry name" value="CYP71-like"/>
    <property type="match status" value="1"/>
</dbReference>
<evidence type="ECO:0000313" key="11">
    <source>
        <dbReference type="EMBL" id="CAD6204111.1"/>
    </source>
</evidence>
<keyword evidence="7 9" id="KW-0503">Monooxygenase</keyword>
<keyword evidence="5 9" id="KW-0560">Oxidoreductase</keyword>
<keyword evidence="6 8" id="KW-0408">Iron</keyword>
<evidence type="ECO:0008006" key="13">
    <source>
        <dbReference type="Google" id="ProtNLM"/>
    </source>
</evidence>
<feature type="binding site" description="axial binding residue" evidence="8">
    <location>
        <position position="407"/>
    </location>
    <ligand>
        <name>heme</name>
        <dbReference type="ChEBI" id="CHEBI:30413"/>
    </ligand>
    <ligandPart>
        <name>Fe</name>
        <dbReference type="ChEBI" id="CHEBI:18248"/>
    </ligandPart>
</feature>
<organism evidence="11 12">
    <name type="scientific">Miscanthus lutarioriparius</name>
    <dbReference type="NCBI Taxonomy" id="422564"/>
    <lineage>
        <taxon>Eukaryota</taxon>
        <taxon>Viridiplantae</taxon>
        <taxon>Streptophyta</taxon>
        <taxon>Embryophyta</taxon>
        <taxon>Tracheophyta</taxon>
        <taxon>Spermatophyta</taxon>
        <taxon>Magnoliopsida</taxon>
        <taxon>Liliopsida</taxon>
        <taxon>Poales</taxon>
        <taxon>Poaceae</taxon>
        <taxon>PACMAD clade</taxon>
        <taxon>Panicoideae</taxon>
        <taxon>Andropogonodae</taxon>
        <taxon>Andropogoneae</taxon>
        <taxon>Saccharinae</taxon>
        <taxon>Miscanthus</taxon>
    </lineage>
</organism>
<dbReference type="PRINTS" id="PR00463">
    <property type="entry name" value="EP450I"/>
</dbReference>
<dbReference type="PANTHER" id="PTHR47954:SF1">
    <property type="entry name" value="OS02G0217300 PROTEIN"/>
    <property type="match status" value="1"/>
</dbReference>
<protein>
    <recommendedName>
        <fullName evidence="13">Cytochrome P450</fullName>
    </recommendedName>
</protein>
<evidence type="ECO:0000256" key="1">
    <source>
        <dbReference type="ARBA" id="ARBA00001971"/>
    </source>
</evidence>
<dbReference type="OrthoDB" id="1470350at2759"/>
<evidence type="ECO:0000256" key="3">
    <source>
        <dbReference type="ARBA" id="ARBA00022617"/>
    </source>
</evidence>
<dbReference type="PANTHER" id="PTHR47954">
    <property type="entry name" value="OS09G0275400 PROTEIN-RELATED"/>
    <property type="match status" value="1"/>
</dbReference>
<dbReference type="GO" id="GO:0016705">
    <property type="term" value="F:oxidoreductase activity, acting on paired donors, with incorporation or reduction of molecular oxygen"/>
    <property type="evidence" value="ECO:0007669"/>
    <property type="project" value="InterPro"/>
</dbReference>
<evidence type="ECO:0000256" key="5">
    <source>
        <dbReference type="ARBA" id="ARBA00023002"/>
    </source>
</evidence>
<keyword evidence="10" id="KW-1133">Transmembrane helix</keyword>
<dbReference type="GO" id="GO:0020037">
    <property type="term" value="F:heme binding"/>
    <property type="evidence" value="ECO:0007669"/>
    <property type="project" value="InterPro"/>
</dbReference>
<keyword evidence="4 8" id="KW-0479">Metal-binding</keyword>
<keyword evidence="10" id="KW-0472">Membrane</keyword>
<dbReference type="PROSITE" id="PS00086">
    <property type="entry name" value="CYTOCHROME_P450"/>
    <property type="match status" value="1"/>
</dbReference>
<proteinExistence type="inferred from homology"/>
<comment type="cofactor">
    <cofactor evidence="1 8">
        <name>heme</name>
        <dbReference type="ChEBI" id="CHEBI:30413"/>
    </cofactor>
</comment>
<sequence>MDRHNLLYQSLLVCVVTIALIRVLIKLFLTRPPKVRLPAGPWKLRVIGSMHHLVNALPHRALRDLTRVQGPLMMLQLGEIPLVVVSSKEMARKVLKTHDANFATRPRLLSDIVFSPTGEYWRKLRQLCAAEILGPKRVLTFGHIREQEMATEVARIRAAGPSTAVFHNLANSIVVRASFGTCRGKPTSSCRQSVLASSWRAGSRSPTWRPVLAAVTGMRRALEQIHRTVDTTLEKIIKERRGIWGSKRRQGEEDENLAAIFDMFASGTGTLVSALCWGMSELMRNKRVMSKLQGEIQQAFHGKATVTEADLQESSLPYLKLVIKETLRLHPPAPLLVPRESIEACEVEGYTIPARSRVVVNVWEIGGGPKCWDDADEFKPERFEDSMVDFHGSSYEYLPFGAGRRMCPGIAYGLPVIEMVLLQLLYHFNWSLPDGVNELDMSEAHGLGLRRKSPLLLCAAPFVVPESTCESTTSLNKLPMHGHRIKINLVCA</sequence>
<evidence type="ECO:0000256" key="9">
    <source>
        <dbReference type="RuleBase" id="RU000461"/>
    </source>
</evidence>
<dbReference type="InterPro" id="IPR017972">
    <property type="entry name" value="Cyt_P450_CS"/>
</dbReference>
<dbReference type="SUPFAM" id="SSF48264">
    <property type="entry name" value="Cytochrome P450"/>
    <property type="match status" value="1"/>
</dbReference>
<evidence type="ECO:0000256" key="2">
    <source>
        <dbReference type="ARBA" id="ARBA00010617"/>
    </source>
</evidence>
<dbReference type="GO" id="GO:0004497">
    <property type="term" value="F:monooxygenase activity"/>
    <property type="evidence" value="ECO:0007669"/>
    <property type="project" value="UniProtKB-KW"/>
</dbReference>
<evidence type="ECO:0000256" key="7">
    <source>
        <dbReference type="ARBA" id="ARBA00023033"/>
    </source>
</evidence>
<dbReference type="InterPro" id="IPR001128">
    <property type="entry name" value="Cyt_P450"/>
</dbReference>
<dbReference type="Proteomes" id="UP000604825">
    <property type="component" value="Unassembled WGS sequence"/>
</dbReference>
<dbReference type="InterPro" id="IPR036396">
    <property type="entry name" value="Cyt_P450_sf"/>
</dbReference>
<keyword evidence="10" id="KW-0812">Transmembrane</keyword>
<evidence type="ECO:0000256" key="8">
    <source>
        <dbReference type="PIRSR" id="PIRSR602401-1"/>
    </source>
</evidence>
<dbReference type="InterPro" id="IPR002401">
    <property type="entry name" value="Cyt_P450_E_grp-I"/>
</dbReference>
<dbReference type="AlphaFoldDB" id="A0A811MAT9"/>
<reference evidence="11" key="1">
    <citation type="submission" date="2020-10" db="EMBL/GenBank/DDBJ databases">
        <authorList>
            <person name="Han B."/>
            <person name="Lu T."/>
            <person name="Zhao Q."/>
            <person name="Huang X."/>
            <person name="Zhao Y."/>
        </authorList>
    </citation>
    <scope>NUCLEOTIDE SEQUENCE</scope>
</reference>
<evidence type="ECO:0000256" key="10">
    <source>
        <dbReference type="SAM" id="Phobius"/>
    </source>
</evidence>
<dbReference type="EMBL" id="CAJGYO010000001">
    <property type="protein sequence ID" value="CAD6204111.1"/>
    <property type="molecule type" value="Genomic_DNA"/>
</dbReference>
<gene>
    <name evidence="11" type="ORF">NCGR_LOCUS2177</name>
</gene>
<evidence type="ECO:0000313" key="12">
    <source>
        <dbReference type="Proteomes" id="UP000604825"/>
    </source>
</evidence>
<keyword evidence="12" id="KW-1185">Reference proteome</keyword>
<dbReference type="GO" id="GO:0005506">
    <property type="term" value="F:iron ion binding"/>
    <property type="evidence" value="ECO:0007669"/>
    <property type="project" value="InterPro"/>
</dbReference>
<accession>A0A811MAT9</accession>
<feature type="transmembrane region" description="Helical" evidence="10">
    <location>
        <begin position="6"/>
        <end position="29"/>
    </location>
</feature>
<evidence type="ECO:0000256" key="4">
    <source>
        <dbReference type="ARBA" id="ARBA00022723"/>
    </source>
</evidence>
<comment type="caution">
    <text evidence="11">The sequence shown here is derived from an EMBL/GenBank/DDBJ whole genome shotgun (WGS) entry which is preliminary data.</text>
</comment>
<dbReference type="FunFam" id="1.10.630.10:FF:000126">
    <property type="entry name" value="Predicted protein"/>
    <property type="match status" value="1"/>
</dbReference>
<dbReference type="PRINTS" id="PR00385">
    <property type="entry name" value="P450"/>
</dbReference>
<dbReference type="Pfam" id="PF00067">
    <property type="entry name" value="p450"/>
    <property type="match status" value="1"/>
</dbReference>